<comment type="similarity">
    <text evidence="2">Belongs to the thioredoxin family.</text>
</comment>
<feature type="active site" description="Nucleophile" evidence="3">
    <location>
        <position position="33"/>
    </location>
</feature>
<evidence type="ECO:0000256" key="2">
    <source>
        <dbReference type="PIRNR" id="PIRNR000077"/>
    </source>
</evidence>
<dbReference type="CDD" id="cd02947">
    <property type="entry name" value="TRX_family"/>
    <property type="match status" value="1"/>
</dbReference>
<evidence type="ECO:0000259" key="5">
    <source>
        <dbReference type="PROSITE" id="PS51352"/>
    </source>
</evidence>
<dbReference type="PIRSF" id="PIRSF000077">
    <property type="entry name" value="Thioredoxin"/>
    <property type="match status" value="1"/>
</dbReference>
<evidence type="ECO:0000313" key="6">
    <source>
        <dbReference type="EnsemblMetazoa" id="CLYHEMP001982.1"/>
    </source>
</evidence>
<dbReference type="InterPro" id="IPR013766">
    <property type="entry name" value="Thioredoxin_domain"/>
</dbReference>
<keyword evidence="1 4" id="KW-1015">Disulfide bond</keyword>
<dbReference type="InterPro" id="IPR036249">
    <property type="entry name" value="Thioredoxin-like_sf"/>
</dbReference>
<organism evidence="6 7">
    <name type="scientific">Clytia hemisphaerica</name>
    <dbReference type="NCBI Taxonomy" id="252671"/>
    <lineage>
        <taxon>Eukaryota</taxon>
        <taxon>Metazoa</taxon>
        <taxon>Cnidaria</taxon>
        <taxon>Hydrozoa</taxon>
        <taxon>Hydroidolina</taxon>
        <taxon>Leptothecata</taxon>
        <taxon>Obeliida</taxon>
        <taxon>Clytiidae</taxon>
        <taxon>Clytia</taxon>
    </lineage>
</organism>
<dbReference type="FunFam" id="3.40.30.10:FF:000245">
    <property type="entry name" value="Thioredoxin"/>
    <property type="match status" value="1"/>
</dbReference>
<proteinExistence type="inferred from homology"/>
<dbReference type="PRINTS" id="PR00421">
    <property type="entry name" value="THIOREDOXIN"/>
</dbReference>
<evidence type="ECO:0000256" key="4">
    <source>
        <dbReference type="PIRSR" id="PIRSR000077-4"/>
    </source>
</evidence>
<feature type="site" description="Deprotonates C-terminal active site Cys" evidence="3">
    <location>
        <position position="24"/>
    </location>
</feature>
<keyword evidence="4" id="KW-0676">Redox-active center</keyword>
<feature type="domain" description="Thioredoxin" evidence="5">
    <location>
        <begin position="1"/>
        <end position="100"/>
    </location>
</feature>
<dbReference type="GO" id="GO:0015035">
    <property type="term" value="F:protein-disulfide reductase activity"/>
    <property type="evidence" value="ECO:0007669"/>
    <property type="project" value="InterPro"/>
</dbReference>
<dbReference type="PROSITE" id="PS51352">
    <property type="entry name" value="THIOREDOXIN_2"/>
    <property type="match status" value="1"/>
</dbReference>
<dbReference type="EnsemblMetazoa" id="CLYHEMT001982.1">
    <property type="protein sequence ID" value="CLYHEMP001982.1"/>
    <property type="gene ID" value="CLYHEMG001982"/>
</dbReference>
<feature type="active site" description="Nucleophile" evidence="3">
    <location>
        <position position="30"/>
    </location>
</feature>
<protein>
    <recommendedName>
        <fullName evidence="2">Thioredoxin</fullName>
    </recommendedName>
</protein>
<sequence>MVQEVKTMAEYQQILADNKYVCVDYFATWCGPCRMIAPKIQEFEGKYGNVKFIKVDVDQATDIAEKEGISAMPTFKFFTNGERSGEVIGASEAKIKEELEKCK</sequence>
<feature type="site" description="Contributes to redox potential value" evidence="3">
    <location>
        <position position="32"/>
    </location>
</feature>
<keyword evidence="7" id="KW-1185">Reference proteome</keyword>
<feature type="disulfide bond" description="Redox-active" evidence="4">
    <location>
        <begin position="30"/>
        <end position="33"/>
    </location>
</feature>
<accession>A0A7M5V1U8</accession>
<name>A0A7M5V1U8_9CNID</name>
<dbReference type="PANTHER" id="PTHR46115">
    <property type="entry name" value="THIOREDOXIN-LIKE PROTEIN 1"/>
    <property type="match status" value="1"/>
</dbReference>
<dbReference type="GeneID" id="136823955"/>
<dbReference type="AlphaFoldDB" id="A0A7M5V1U8"/>
<dbReference type="OrthoDB" id="2121326at2759"/>
<dbReference type="RefSeq" id="XP_066936213.1">
    <property type="nucleotide sequence ID" value="XM_067080112.1"/>
</dbReference>
<dbReference type="SUPFAM" id="SSF52833">
    <property type="entry name" value="Thioredoxin-like"/>
    <property type="match status" value="1"/>
</dbReference>
<reference evidence="6" key="1">
    <citation type="submission" date="2021-01" db="UniProtKB">
        <authorList>
            <consortium name="EnsemblMetazoa"/>
        </authorList>
    </citation>
    <scope>IDENTIFICATION</scope>
</reference>
<dbReference type="Proteomes" id="UP000594262">
    <property type="component" value="Unplaced"/>
</dbReference>
<evidence type="ECO:0000256" key="1">
    <source>
        <dbReference type="ARBA" id="ARBA00023157"/>
    </source>
</evidence>
<dbReference type="Gene3D" id="3.40.30.10">
    <property type="entry name" value="Glutaredoxin"/>
    <property type="match status" value="1"/>
</dbReference>
<evidence type="ECO:0000313" key="7">
    <source>
        <dbReference type="Proteomes" id="UP000594262"/>
    </source>
</evidence>
<evidence type="ECO:0000256" key="3">
    <source>
        <dbReference type="PIRSR" id="PIRSR000077-1"/>
    </source>
</evidence>
<feature type="site" description="Contributes to redox potential value" evidence="3">
    <location>
        <position position="31"/>
    </location>
</feature>
<dbReference type="InterPro" id="IPR005746">
    <property type="entry name" value="Thioredoxin"/>
</dbReference>
<dbReference type="Pfam" id="PF00085">
    <property type="entry name" value="Thioredoxin"/>
    <property type="match status" value="1"/>
</dbReference>